<protein>
    <submittedName>
        <fullName evidence="2">Uncharacterized protein</fullName>
    </submittedName>
</protein>
<organism evidence="2">
    <name type="scientific">Eutreptiella gymnastica</name>
    <dbReference type="NCBI Taxonomy" id="73025"/>
    <lineage>
        <taxon>Eukaryota</taxon>
        <taxon>Discoba</taxon>
        <taxon>Euglenozoa</taxon>
        <taxon>Euglenida</taxon>
        <taxon>Spirocuta</taxon>
        <taxon>Euglenophyceae</taxon>
        <taxon>Eutreptiales</taxon>
        <taxon>Eutreptiaceae</taxon>
        <taxon>Eutreptiella</taxon>
    </lineage>
</organism>
<accession>A0A6T2GGJ2</accession>
<proteinExistence type="predicted"/>
<dbReference type="EMBL" id="HBJA01120454">
    <property type="protein sequence ID" value="CAE0830170.1"/>
    <property type="molecule type" value="Transcribed_RNA"/>
</dbReference>
<name>A0A6T2GGJ2_9EUGL</name>
<reference evidence="2" key="1">
    <citation type="submission" date="2021-01" db="EMBL/GenBank/DDBJ databases">
        <authorList>
            <person name="Corre E."/>
            <person name="Pelletier E."/>
            <person name="Niang G."/>
            <person name="Scheremetjew M."/>
            <person name="Finn R."/>
            <person name="Kale V."/>
            <person name="Holt S."/>
            <person name="Cochrane G."/>
            <person name="Meng A."/>
            <person name="Brown T."/>
            <person name="Cohen L."/>
        </authorList>
    </citation>
    <scope>NUCLEOTIDE SEQUENCE</scope>
    <source>
        <strain evidence="2">CCMP1594</strain>
    </source>
</reference>
<dbReference type="AlphaFoldDB" id="A0A6T2GGJ2"/>
<dbReference type="EMBL" id="HBJA01120449">
    <property type="protein sequence ID" value="CAE0830167.1"/>
    <property type="molecule type" value="Transcribed_RNA"/>
</dbReference>
<evidence type="ECO:0000313" key="2">
    <source>
        <dbReference type="EMBL" id="CAE0830170.1"/>
    </source>
</evidence>
<evidence type="ECO:0000313" key="1">
    <source>
        <dbReference type="EMBL" id="CAE0830167.1"/>
    </source>
</evidence>
<gene>
    <name evidence="1" type="ORF">EGYM00163_LOCUS41447</name>
    <name evidence="2" type="ORF">EGYM00163_LOCUS41450</name>
</gene>
<sequence length="225" mass="24752">MSWPPGPPANPRGVAVEGVSAVPSWAPLQFWRWCRYFFSFFFAVVLMGNDRSEAARSHCEPTAERPFTLCACEGRRPYRSSTGHTTHADSVSLQVMALEGRQVVSLRHAQGSFGRFAASSNFQCAVAFADHRGLGALCGIRIPQPWFCWAVILCPRPWFSGTQAAVSAQCQVFRGVRTGARAPAAHAAASQSTKRCTGHRFQIPRHACIHRTQDKRMDCVTSDVA</sequence>